<dbReference type="RefSeq" id="WP_153479711.1">
    <property type="nucleotide sequence ID" value="NZ_VWNA01000001.1"/>
</dbReference>
<name>A0A6A7Y237_9HYPH</name>
<dbReference type="Proteomes" id="UP000332515">
    <property type="component" value="Unassembled WGS sequence"/>
</dbReference>
<dbReference type="InterPro" id="IPR002669">
    <property type="entry name" value="UreD"/>
</dbReference>
<comment type="subcellular location">
    <subcellularLocation>
        <location evidence="3">Cytoplasm</location>
    </subcellularLocation>
</comment>
<keyword evidence="3" id="KW-0963">Cytoplasm</keyword>
<dbReference type="HAMAP" id="MF_01384">
    <property type="entry name" value="UreD"/>
    <property type="match status" value="1"/>
</dbReference>
<evidence type="ECO:0000313" key="5">
    <source>
        <dbReference type="Proteomes" id="UP000332515"/>
    </source>
</evidence>
<dbReference type="AlphaFoldDB" id="A0A6A7Y237"/>
<accession>A0A6A7Y237</accession>
<dbReference type="EMBL" id="VWNA01000001">
    <property type="protein sequence ID" value="MQT12447.1"/>
    <property type="molecule type" value="Genomic_DNA"/>
</dbReference>
<evidence type="ECO:0000313" key="4">
    <source>
        <dbReference type="EMBL" id="MQT12447.1"/>
    </source>
</evidence>
<proteinExistence type="inferred from homology"/>
<dbReference type="Pfam" id="PF01774">
    <property type="entry name" value="UreD"/>
    <property type="match status" value="1"/>
</dbReference>
<organism evidence="4 5">
    <name type="scientific">Segnochrobactrum spirostomi</name>
    <dbReference type="NCBI Taxonomy" id="2608987"/>
    <lineage>
        <taxon>Bacteria</taxon>
        <taxon>Pseudomonadati</taxon>
        <taxon>Pseudomonadota</taxon>
        <taxon>Alphaproteobacteria</taxon>
        <taxon>Hyphomicrobiales</taxon>
        <taxon>Segnochrobactraceae</taxon>
        <taxon>Segnochrobactrum</taxon>
    </lineage>
</organism>
<dbReference type="PANTHER" id="PTHR33643:SF1">
    <property type="entry name" value="UREASE ACCESSORY PROTEIN D"/>
    <property type="match status" value="1"/>
</dbReference>
<dbReference type="GO" id="GO:0016151">
    <property type="term" value="F:nickel cation binding"/>
    <property type="evidence" value="ECO:0007669"/>
    <property type="project" value="UniProtKB-UniRule"/>
</dbReference>
<keyword evidence="2 3" id="KW-0143">Chaperone</keyword>
<comment type="function">
    <text evidence="3">Required for maturation of urease via the functional incorporation of the urease nickel metallocenter.</text>
</comment>
<comment type="similarity">
    <text evidence="1 3">Belongs to the UreD family.</text>
</comment>
<keyword evidence="5" id="KW-1185">Reference proteome</keyword>
<gene>
    <name evidence="3" type="primary">ureD</name>
    <name evidence="4" type="ORF">F0357_07165</name>
</gene>
<dbReference type="GO" id="GO:0005737">
    <property type="term" value="C:cytoplasm"/>
    <property type="evidence" value="ECO:0007669"/>
    <property type="project" value="UniProtKB-SubCell"/>
</dbReference>
<evidence type="ECO:0000256" key="2">
    <source>
        <dbReference type="ARBA" id="ARBA00023186"/>
    </source>
</evidence>
<evidence type="ECO:0000256" key="3">
    <source>
        <dbReference type="HAMAP-Rule" id="MF_01384"/>
    </source>
</evidence>
<comment type="caution">
    <text evidence="4">The sequence shown here is derived from an EMBL/GenBank/DDBJ whole genome shotgun (WGS) entry which is preliminary data.</text>
</comment>
<keyword evidence="3" id="KW-0996">Nickel insertion</keyword>
<reference evidence="4 5" key="1">
    <citation type="submission" date="2019-09" db="EMBL/GenBank/DDBJ databases">
        <title>Segnochrobactrum spirostomi gen. nov., sp. nov., isolated from the ciliate Spirostomum cf. yagiui and description of a novel family, Segnochrobactraceae fam. nov. within the order Rhizobiales of the class Alphaproteobacteria.</title>
        <authorList>
            <person name="Akter S."/>
            <person name="Shazib S.U.A."/>
            <person name="Shin M.K."/>
        </authorList>
    </citation>
    <scope>NUCLEOTIDE SEQUENCE [LARGE SCALE GENOMIC DNA]</scope>
    <source>
        <strain evidence="4 5">Sp-1</strain>
    </source>
</reference>
<protein>
    <recommendedName>
        <fullName evidence="3">Urease accessory protein UreD</fullName>
    </recommendedName>
</protein>
<sequence length="306" mass="32823">MLDLATPVPADPRPSAGADCGVSPFGTAVVTEPSALRLPDFVRARGGVRLAFAAGAARTYAHTVAERGSFRVRMPRLAAGCEAVLINTGGGLTGGDRMEVEIASAAGTEAVVTTQAAEKIYRSDGPATEIETTLRLDRASRLAWLPQETILFDRARLARRLTIEMSGEARLLLAESMFFGRRAMGERLTEGVFHDRWRLRRDGRLIFAEDVRLDGALDARLARAAIGAGAVATGTILLAAPEAESRLEEARALLADTRPGPPVERAATAFGGLLVIRLVSADAQALRDRLVHVVEHLRGQVMPRSW</sequence>
<dbReference type="PANTHER" id="PTHR33643">
    <property type="entry name" value="UREASE ACCESSORY PROTEIN D"/>
    <property type="match status" value="1"/>
</dbReference>
<evidence type="ECO:0000256" key="1">
    <source>
        <dbReference type="ARBA" id="ARBA00007177"/>
    </source>
</evidence>
<comment type="subunit">
    <text evidence="3">UreD, UreF and UreG form a complex that acts as a GTP-hydrolysis-dependent molecular chaperone, activating the urease apoprotein by helping to assemble the nickel containing metallocenter of UreC. The UreE protein probably delivers the nickel.</text>
</comment>